<feature type="compositionally biased region" description="Polar residues" evidence="1">
    <location>
        <begin position="129"/>
        <end position="150"/>
    </location>
</feature>
<evidence type="ECO:0000313" key="3">
    <source>
        <dbReference type="Proteomes" id="UP001064489"/>
    </source>
</evidence>
<dbReference type="PANTHER" id="PTHR35317:SF27">
    <property type="entry name" value="RETROVIRUS-RELATED POL POLYPROTEIN FROM TRANSPOSON TNT 1-94"/>
    <property type="match status" value="1"/>
</dbReference>
<dbReference type="AlphaFoldDB" id="A0AAD5JPT8"/>
<feature type="compositionally biased region" description="Acidic residues" evidence="1">
    <location>
        <begin position="103"/>
        <end position="115"/>
    </location>
</feature>
<feature type="compositionally biased region" description="Basic and acidic residues" evidence="1">
    <location>
        <begin position="116"/>
        <end position="125"/>
    </location>
</feature>
<evidence type="ECO:0008006" key="4">
    <source>
        <dbReference type="Google" id="ProtNLM"/>
    </source>
</evidence>
<name>A0AAD5JPT8_ACENE</name>
<organism evidence="2 3">
    <name type="scientific">Acer negundo</name>
    <name type="common">Box elder</name>
    <dbReference type="NCBI Taxonomy" id="4023"/>
    <lineage>
        <taxon>Eukaryota</taxon>
        <taxon>Viridiplantae</taxon>
        <taxon>Streptophyta</taxon>
        <taxon>Embryophyta</taxon>
        <taxon>Tracheophyta</taxon>
        <taxon>Spermatophyta</taxon>
        <taxon>Magnoliopsida</taxon>
        <taxon>eudicotyledons</taxon>
        <taxon>Gunneridae</taxon>
        <taxon>Pentapetalae</taxon>
        <taxon>rosids</taxon>
        <taxon>malvids</taxon>
        <taxon>Sapindales</taxon>
        <taxon>Sapindaceae</taxon>
        <taxon>Hippocastanoideae</taxon>
        <taxon>Acereae</taxon>
        <taxon>Acer</taxon>
    </lineage>
</organism>
<evidence type="ECO:0000313" key="2">
    <source>
        <dbReference type="EMBL" id="KAI9198089.1"/>
    </source>
</evidence>
<proteinExistence type="predicted"/>
<reference evidence="2 3" key="1">
    <citation type="journal article" date="2022" name="Plant J.">
        <title>Strategies of tolerance reflected in two North American maple genomes.</title>
        <authorList>
            <person name="McEvoy S.L."/>
            <person name="Sezen U.U."/>
            <person name="Trouern-Trend A."/>
            <person name="McMahon S.M."/>
            <person name="Schaberg P.G."/>
            <person name="Yang J."/>
            <person name="Wegrzyn J.L."/>
            <person name="Swenson N.G."/>
        </authorList>
    </citation>
    <scope>NUCLEOTIDE SEQUENCE [LARGE SCALE GENOMIC DNA]</scope>
    <source>
        <strain evidence="2">91603</strain>
    </source>
</reference>
<accession>A0AAD5JPT8</accession>
<feature type="region of interest" description="Disordered" evidence="1">
    <location>
        <begin position="103"/>
        <end position="154"/>
    </location>
</feature>
<comment type="caution">
    <text evidence="2">The sequence shown here is derived from an EMBL/GenBank/DDBJ whole genome shotgun (WGS) entry which is preliminary data.</text>
</comment>
<protein>
    <recommendedName>
        <fullName evidence="4">Retrovirus-related Pol polyprotein from transposon TNT 1-94</fullName>
    </recommendedName>
</protein>
<dbReference type="PANTHER" id="PTHR35317">
    <property type="entry name" value="OS04G0629600 PROTEIN"/>
    <property type="match status" value="1"/>
</dbReference>
<gene>
    <name evidence="2" type="ORF">LWI28_009882</name>
</gene>
<dbReference type="Proteomes" id="UP001064489">
    <property type="component" value="Chromosome 13"/>
</dbReference>
<evidence type="ECO:0000256" key="1">
    <source>
        <dbReference type="SAM" id="MobiDB-lite"/>
    </source>
</evidence>
<sequence length="215" mass="24662">MKQKYQGSTRVKKALLQVLQKDFEVLQMKEGKSVDEYFAQTLIIANKMKVHGESMEQVVIIEKILRSMTIRDVVFEENECWNWGRSNEEANLDVLEWGVSNEEGCEHDQSEEEAKDEVAVEEGGREVNLPSTESFGENSQTFKESSSSPEGRNKRVPFWMEDYVSGEELSEEEVEHNLVLFTSTIDPTTFEEAVQSSKWRAVIDLEIKAIERNGT</sequence>
<dbReference type="Pfam" id="PF14223">
    <property type="entry name" value="Retrotran_gag_2"/>
    <property type="match status" value="1"/>
</dbReference>
<keyword evidence="3" id="KW-1185">Reference proteome</keyword>
<dbReference type="EMBL" id="JAJSOW010000002">
    <property type="protein sequence ID" value="KAI9198089.1"/>
    <property type="molecule type" value="Genomic_DNA"/>
</dbReference>